<dbReference type="Proteomes" id="UP000677228">
    <property type="component" value="Unassembled WGS sequence"/>
</dbReference>
<gene>
    <name evidence="1" type="ORF">OVA965_LOCUS35273</name>
    <name evidence="2" type="ORF">TMI583_LOCUS36234</name>
</gene>
<protein>
    <submittedName>
        <fullName evidence="1">Uncharacterized protein</fullName>
    </submittedName>
</protein>
<evidence type="ECO:0000313" key="2">
    <source>
        <dbReference type="EMBL" id="CAF4254971.1"/>
    </source>
</evidence>
<evidence type="ECO:0000313" key="3">
    <source>
        <dbReference type="Proteomes" id="UP000677228"/>
    </source>
</evidence>
<organism evidence="1 3">
    <name type="scientific">Didymodactylos carnosus</name>
    <dbReference type="NCBI Taxonomy" id="1234261"/>
    <lineage>
        <taxon>Eukaryota</taxon>
        <taxon>Metazoa</taxon>
        <taxon>Spiralia</taxon>
        <taxon>Gnathifera</taxon>
        <taxon>Rotifera</taxon>
        <taxon>Eurotatoria</taxon>
        <taxon>Bdelloidea</taxon>
        <taxon>Philodinida</taxon>
        <taxon>Philodinidae</taxon>
        <taxon>Didymodactylos</taxon>
    </lineage>
</organism>
<sequence>MRNNRYHQVYGIPCERAALYAAETDDYVRREGERQSY</sequence>
<dbReference type="Proteomes" id="UP000682733">
    <property type="component" value="Unassembled WGS sequence"/>
</dbReference>
<comment type="caution">
    <text evidence="1">The sequence shown here is derived from an EMBL/GenBank/DDBJ whole genome shotgun (WGS) entry which is preliminary data.</text>
</comment>
<accession>A0A8S2FI40</accession>
<dbReference type="EMBL" id="CAJOBA010052455">
    <property type="protein sequence ID" value="CAF4254971.1"/>
    <property type="molecule type" value="Genomic_DNA"/>
</dbReference>
<name>A0A8S2FI40_9BILA</name>
<dbReference type="EMBL" id="CAJNOK010030589">
    <property type="protein sequence ID" value="CAF1461830.1"/>
    <property type="molecule type" value="Genomic_DNA"/>
</dbReference>
<evidence type="ECO:0000313" key="1">
    <source>
        <dbReference type="EMBL" id="CAF1461830.1"/>
    </source>
</evidence>
<reference evidence="1" key="1">
    <citation type="submission" date="2021-02" db="EMBL/GenBank/DDBJ databases">
        <authorList>
            <person name="Nowell W R."/>
        </authorList>
    </citation>
    <scope>NUCLEOTIDE SEQUENCE</scope>
</reference>
<proteinExistence type="predicted"/>
<dbReference type="AlphaFoldDB" id="A0A8S2FI40"/>
<feature type="non-terminal residue" evidence="1">
    <location>
        <position position="37"/>
    </location>
</feature>